<keyword evidence="1" id="KW-0812">Transmembrane</keyword>
<dbReference type="Gene3D" id="1.20.144.10">
    <property type="entry name" value="Phosphatidic acid phosphatase type 2/haloperoxidase"/>
    <property type="match status" value="1"/>
</dbReference>
<dbReference type="EMBL" id="NMVJ01000001">
    <property type="protein sequence ID" value="OYN92205.1"/>
    <property type="molecule type" value="Genomic_DNA"/>
</dbReference>
<keyword evidence="1" id="KW-1133">Transmembrane helix</keyword>
<keyword evidence="4" id="KW-1185">Reference proteome</keyword>
<gene>
    <name evidence="3" type="ORF">CGZ91_01465</name>
</gene>
<dbReference type="SUPFAM" id="SSF48317">
    <property type="entry name" value="Acid phosphatase/Vanadium-dependent haloperoxidase"/>
    <property type="match status" value="1"/>
</dbReference>
<feature type="domain" description="Phosphatidic acid phosphatase type 2/haloperoxidase" evidence="2">
    <location>
        <begin position="92"/>
        <end position="199"/>
    </location>
</feature>
<evidence type="ECO:0000313" key="4">
    <source>
        <dbReference type="Proteomes" id="UP000216300"/>
    </source>
</evidence>
<dbReference type="AlphaFoldDB" id="A0A255ERI3"/>
<feature type="transmembrane region" description="Helical" evidence="1">
    <location>
        <begin position="157"/>
        <end position="179"/>
    </location>
</feature>
<sequence>MTETRPPAIRWWAWWPVLLLMVAGVALTFQLFVMTSRGQLLDQWAMDGAVTQFVDSGAWSKRVLTLMPEIVGVTGAVMFVLLTVIRRRWGASAIALAGLAAANLSTQILKRGILIRPELANGVPYYTGNSLPSGHTTFAASAMLAVLIITGSRLRPAMALVGLLFAGAVGLATLVEGWHRPSDMVAAYLVSGFWAVLTGWIAMRIGPRWNSRRPDRGSLAWAGVALAVLGGLAILSAYLCFLAGGGWAAVDDPALRESVWHASFGLLLSGGSATLVFGFVTALMAWEEGVRPRG</sequence>
<feature type="transmembrane region" description="Helical" evidence="1">
    <location>
        <begin position="185"/>
        <end position="206"/>
    </location>
</feature>
<feature type="transmembrane region" description="Helical" evidence="1">
    <location>
        <begin position="63"/>
        <end position="82"/>
    </location>
</feature>
<feature type="transmembrane region" description="Helical" evidence="1">
    <location>
        <begin position="218"/>
        <end position="244"/>
    </location>
</feature>
<dbReference type="Proteomes" id="UP000216300">
    <property type="component" value="Unassembled WGS sequence"/>
</dbReference>
<feature type="transmembrane region" description="Helical" evidence="1">
    <location>
        <begin position="89"/>
        <end position="109"/>
    </location>
</feature>
<evidence type="ECO:0000259" key="2">
    <source>
        <dbReference type="SMART" id="SM00014"/>
    </source>
</evidence>
<accession>A0A255ERI3</accession>
<dbReference type="Pfam" id="PF01569">
    <property type="entry name" value="PAP2"/>
    <property type="match status" value="1"/>
</dbReference>
<evidence type="ECO:0000313" key="3">
    <source>
        <dbReference type="EMBL" id="OYN92205.1"/>
    </source>
</evidence>
<reference evidence="3 4" key="1">
    <citation type="submission" date="2017-07" db="EMBL/GenBank/DDBJ databases">
        <title>Draft whole genome sequences of clinical Proprionibacteriaceae strains.</title>
        <authorList>
            <person name="Bernier A.-M."/>
            <person name="Bernard K."/>
            <person name="Domingo M.-C."/>
        </authorList>
    </citation>
    <scope>NUCLEOTIDE SEQUENCE [LARGE SCALE GENOMIC DNA]</scope>
    <source>
        <strain evidence="3 4">NML 150081</strain>
    </source>
</reference>
<feature type="transmembrane region" description="Helical" evidence="1">
    <location>
        <begin position="264"/>
        <end position="286"/>
    </location>
</feature>
<organism evidence="3 4">
    <name type="scientific">Parenemella sanctibonifatiensis</name>
    <dbReference type="NCBI Taxonomy" id="2016505"/>
    <lineage>
        <taxon>Bacteria</taxon>
        <taxon>Bacillati</taxon>
        <taxon>Actinomycetota</taxon>
        <taxon>Actinomycetes</taxon>
        <taxon>Propionibacteriales</taxon>
        <taxon>Propionibacteriaceae</taxon>
        <taxon>Parenemella</taxon>
    </lineage>
</organism>
<evidence type="ECO:0000256" key="1">
    <source>
        <dbReference type="SAM" id="Phobius"/>
    </source>
</evidence>
<dbReference type="InterPro" id="IPR000326">
    <property type="entry name" value="PAP2/HPO"/>
</dbReference>
<dbReference type="RefSeq" id="WP_094452197.1">
    <property type="nucleotide sequence ID" value="NZ_NMVJ01000001.1"/>
</dbReference>
<feature type="transmembrane region" description="Helical" evidence="1">
    <location>
        <begin position="12"/>
        <end position="33"/>
    </location>
</feature>
<keyword evidence="1" id="KW-0472">Membrane</keyword>
<comment type="caution">
    <text evidence="3">The sequence shown here is derived from an EMBL/GenBank/DDBJ whole genome shotgun (WGS) entry which is preliminary data.</text>
</comment>
<protein>
    <submittedName>
        <fullName evidence="3">PA-phosphatase</fullName>
    </submittedName>
</protein>
<dbReference type="SMART" id="SM00014">
    <property type="entry name" value="acidPPc"/>
    <property type="match status" value="1"/>
</dbReference>
<dbReference type="OrthoDB" id="3240395at2"/>
<dbReference type="InterPro" id="IPR036938">
    <property type="entry name" value="PAP2/HPO_sf"/>
</dbReference>
<name>A0A255ERI3_9ACTN</name>
<proteinExistence type="predicted"/>
<feature type="transmembrane region" description="Helical" evidence="1">
    <location>
        <begin position="129"/>
        <end position="150"/>
    </location>
</feature>